<dbReference type="RefSeq" id="WP_236090397.1">
    <property type="nucleotide sequence ID" value="NZ_JAKGSG010000045.1"/>
</dbReference>
<evidence type="ECO:0000256" key="2">
    <source>
        <dbReference type="ARBA" id="ARBA00023125"/>
    </source>
</evidence>
<dbReference type="InterPro" id="IPR036271">
    <property type="entry name" value="Tet_transcr_reg_TetR-rel_C_sf"/>
</dbReference>
<organism evidence="6 7">
    <name type="scientific">Antribacter soli</name>
    <dbReference type="NCBI Taxonomy" id="2910976"/>
    <lineage>
        <taxon>Bacteria</taxon>
        <taxon>Bacillati</taxon>
        <taxon>Actinomycetota</taxon>
        <taxon>Actinomycetes</taxon>
        <taxon>Micrococcales</taxon>
        <taxon>Promicromonosporaceae</taxon>
        <taxon>Antribacter</taxon>
    </lineage>
</organism>
<dbReference type="InterPro" id="IPR041479">
    <property type="entry name" value="TetR_CgmR_C"/>
</dbReference>
<keyword evidence="1" id="KW-0805">Transcription regulation</keyword>
<dbReference type="Pfam" id="PF17937">
    <property type="entry name" value="TetR_C_28"/>
    <property type="match status" value="1"/>
</dbReference>
<keyword evidence="7" id="KW-1185">Reference proteome</keyword>
<name>A0AA41QFN5_9MICO</name>
<evidence type="ECO:0000259" key="5">
    <source>
        <dbReference type="PROSITE" id="PS50977"/>
    </source>
</evidence>
<reference evidence="6" key="1">
    <citation type="submission" date="2022-01" db="EMBL/GenBank/DDBJ databases">
        <title>Antribacter sp. nov., isolated from Guizhou of China.</title>
        <authorList>
            <person name="Chengliang C."/>
            <person name="Ya Z."/>
        </authorList>
    </citation>
    <scope>NUCLEOTIDE SEQUENCE</scope>
    <source>
        <strain evidence="6">KLBMP 9083</strain>
    </source>
</reference>
<keyword evidence="2 4" id="KW-0238">DNA-binding</keyword>
<dbReference type="InterPro" id="IPR050109">
    <property type="entry name" value="HTH-type_TetR-like_transc_reg"/>
</dbReference>
<dbReference type="GO" id="GO:0000976">
    <property type="term" value="F:transcription cis-regulatory region binding"/>
    <property type="evidence" value="ECO:0007669"/>
    <property type="project" value="TreeGrafter"/>
</dbReference>
<gene>
    <name evidence="6" type="ORF">L1785_16590</name>
</gene>
<feature type="domain" description="HTH tetR-type" evidence="5">
    <location>
        <begin position="3"/>
        <end position="62"/>
    </location>
</feature>
<dbReference type="Pfam" id="PF00440">
    <property type="entry name" value="TetR_N"/>
    <property type="match status" value="1"/>
</dbReference>
<dbReference type="GO" id="GO:0003700">
    <property type="term" value="F:DNA-binding transcription factor activity"/>
    <property type="evidence" value="ECO:0007669"/>
    <property type="project" value="TreeGrafter"/>
</dbReference>
<dbReference type="Proteomes" id="UP001165405">
    <property type="component" value="Unassembled WGS sequence"/>
</dbReference>
<evidence type="ECO:0000256" key="1">
    <source>
        <dbReference type="ARBA" id="ARBA00023015"/>
    </source>
</evidence>
<proteinExistence type="predicted"/>
<keyword evidence="3" id="KW-0804">Transcription</keyword>
<dbReference type="AlphaFoldDB" id="A0AA41QFN5"/>
<dbReference type="InterPro" id="IPR001647">
    <property type="entry name" value="HTH_TetR"/>
</dbReference>
<dbReference type="InterPro" id="IPR009057">
    <property type="entry name" value="Homeodomain-like_sf"/>
</dbReference>
<dbReference type="SUPFAM" id="SSF48498">
    <property type="entry name" value="Tetracyclin repressor-like, C-terminal domain"/>
    <property type="match status" value="1"/>
</dbReference>
<dbReference type="SUPFAM" id="SSF46689">
    <property type="entry name" value="Homeodomain-like"/>
    <property type="match status" value="1"/>
</dbReference>
<evidence type="ECO:0000256" key="3">
    <source>
        <dbReference type="ARBA" id="ARBA00023163"/>
    </source>
</evidence>
<dbReference type="PANTHER" id="PTHR30055:SF234">
    <property type="entry name" value="HTH-TYPE TRANSCRIPTIONAL REGULATOR BETI"/>
    <property type="match status" value="1"/>
</dbReference>
<protein>
    <submittedName>
        <fullName evidence="6">TetR family transcriptional regulator</fullName>
    </submittedName>
</protein>
<dbReference type="PANTHER" id="PTHR30055">
    <property type="entry name" value="HTH-TYPE TRANSCRIPTIONAL REGULATOR RUTR"/>
    <property type="match status" value="1"/>
</dbReference>
<evidence type="ECO:0000256" key="4">
    <source>
        <dbReference type="PROSITE-ProRule" id="PRU00335"/>
    </source>
</evidence>
<dbReference type="EMBL" id="JAKGSG010000045">
    <property type="protein sequence ID" value="MCF4122598.1"/>
    <property type="molecule type" value="Genomic_DNA"/>
</dbReference>
<dbReference type="Gene3D" id="1.10.357.10">
    <property type="entry name" value="Tetracycline Repressor, domain 2"/>
    <property type="match status" value="1"/>
</dbReference>
<dbReference type="PROSITE" id="PS50977">
    <property type="entry name" value="HTH_TETR_2"/>
    <property type="match status" value="1"/>
</dbReference>
<comment type="caution">
    <text evidence="6">The sequence shown here is derived from an EMBL/GenBank/DDBJ whole genome shotgun (WGS) entry which is preliminary data.</text>
</comment>
<evidence type="ECO:0000313" key="6">
    <source>
        <dbReference type="EMBL" id="MCF4122598.1"/>
    </source>
</evidence>
<evidence type="ECO:0000313" key="7">
    <source>
        <dbReference type="Proteomes" id="UP001165405"/>
    </source>
</evidence>
<accession>A0AA41QFN5</accession>
<sequence>MRPSQREETLDAALRVVNEQGADITFESVSKAAGMTKAGLMYHFATKEQLMTALVEHVIARWKAEMAAELGRPVEDSTPRERVQAFLQFAVGGGAEMADFVVFAESIRNPVIAKPWLEYLRTWFDFDTESDVDLLVPWLAANGAWIVEATGVVALTPEQRSHLIATLQTLIEGRSA</sequence>
<dbReference type="PRINTS" id="PR00455">
    <property type="entry name" value="HTHTETR"/>
</dbReference>
<feature type="DNA-binding region" description="H-T-H motif" evidence="4">
    <location>
        <begin position="25"/>
        <end position="44"/>
    </location>
</feature>